<dbReference type="Proteomes" id="UP001501116">
    <property type="component" value="Unassembled WGS sequence"/>
</dbReference>
<evidence type="ECO:0000313" key="2">
    <source>
        <dbReference type="Proteomes" id="UP001501116"/>
    </source>
</evidence>
<dbReference type="RefSeq" id="WP_344413048.1">
    <property type="nucleotide sequence ID" value="NZ_BAAANN010000002.1"/>
</dbReference>
<evidence type="ECO:0000313" key="1">
    <source>
        <dbReference type="EMBL" id="GAA1941387.1"/>
    </source>
</evidence>
<proteinExistence type="predicted"/>
<dbReference type="EMBL" id="BAAANN010000002">
    <property type="protein sequence ID" value="GAA1941387.1"/>
    <property type="molecule type" value="Genomic_DNA"/>
</dbReference>
<reference evidence="1 2" key="1">
    <citation type="journal article" date="2019" name="Int. J. Syst. Evol. Microbiol.">
        <title>The Global Catalogue of Microorganisms (GCM) 10K type strain sequencing project: providing services to taxonomists for standard genome sequencing and annotation.</title>
        <authorList>
            <consortium name="The Broad Institute Genomics Platform"/>
            <consortium name="The Broad Institute Genome Sequencing Center for Infectious Disease"/>
            <person name="Wu L."/>
            <person name="Ma J."/>
        </authorList>
    </citation>
    <scope>NUCLEOTIDE SEQUENCE [LARGE SCALE GENOMIC DNA]</scope>
    <source>
        <strain evidence="1 2">JCM 14545</strain>
    </source>
</reference>
<accession>A0ABN2Q1X0</accession>
<comment type="caution">
    <text evidence="1">The sequence shown here is derived from an EMBL/GenBank/DDBJ whole genome shotgun (WGS) entry which is preliminary data.</text>
</comment>
<organism evidence="1 2">
    <name type="scientific">Amycolatopsis minnesotensis</name>
    <dbReference type="NCBI Taxonomy" id="337894"/>
    <lineage>
        <taxon>Bacteria</taxon>
        <taxon>Bacillati</taxon>
        <taxon>Actinomycetota</taxon>
        <taxon>Actinomycetes</taxon>
        <taxon>Pseudonocardiales</taxon>
        <taxon>Pseudonocardiaceae</taxon>
        <taxon>Amycolatopsis</taxon>
    </lineage>
</organism>
<protein>
    <submittedName>
        <fullName evidence="1">Anti-sigma factor</fullName>
    </submittedName>
</protein>
<sequence>MADDESGTVEFEVATVATAGVVPTLRTIAADLAMRQDFDLDAVDDLRMAVDEACALLIPAAADGKLTCVFTSVDGKVEIGVSVLADDPGLVKEDALGWQLLTALATSVRRSTVPDGDRYLSRVDVVRESGR</sequence>
<gene>
    <name evidence="1" type="ORF">GCM10009754_05890</name>
</gene>
<keyword evidence="2" id="KW-1185">Reference proteome</keyword>
<name>A0ABN2Q1X0_9PSEU</name>